<evidence type="ECO:0000313" key="4">
    <source>
        <dbReference type="EMBL" id="KAF2268353.1"/>
    </source>
</evidence>
<evidence type="ECO:0000256" key="1">
    <source>
        <dbReference type="ARBA" id="ARBA00001968"/>
    </source>
</evidence>
<dbReference type="HAMAP" id="MF_00528">
    <property type="entry name" value="Maf"/>
    <property type="match status" value="1"/>
</dbReference>
<dbReference type="Gene3D" id="3.90.950.10">
    <property type="match status" value="1"/>
</dbReference>
<name>A0A9P4KI87_9PLEO</name>
<dbReference type="CDD" id="cd00555">
    <property type="entry name" value="Maf"/>
    <property type="match status" value="1"/>
</dbReference>
<dbReference type="PANTHER" id="PTHR43213:SF5">
    <property type="entry name" value="BIFUNCTIONAL DTTP_UTP PYROPHOSPHATASE_METHYLTRANSFERASE PROTEIN-RELATED"/>
    <property type="match status" value="1"/>
</dbReference>
<evidence type="ECO:0000313" key="5">
    <source>
        <dbReference type="Proteomes" id="UP000800093"/>
    </source>
</evidence>
<dbReference type="SUPFAM" id="SSF52972">
    <property type="entry name" value="ITPase-like"/>
    <property type="match status" value="1"/>
</dbReference>
<dbReference type="Proteomes" id="UP000800093">
    <property type="component" value="Unassembled WGS sequence"/>
</dbReference>
<dbReference type="AlphaFoldDB" id="A0A9P4KI87"/>
<comment type="caution">
    <text evidence="4">The sequence shown here is derived from an EMBL/GenBank/DDBJ whole genome shotgun (WGS) entry which is preliminary data.</text>
</comment>
<evidence type="ECO:0000256" key="2">
    <source>
        <dbReference type="ARBA" id="ARBA00022801"/>
    </source>
</evidence>
<dbReference type="GO" id="GO:0047429">
    <property type="term" value="F:nucleoside triphosphate diphosphatase activity"/>
    <property type="evidence" value="ECO:0007669"/>
    <property type="project" value="InterPro"/>
</dbReference>
<accession>A0A9P4KI87</accession>
<dbReference type="PANTHER" id="PTHR43213">
    <property type="entry name" value="BIFUNCTIONAL DTTP/UTP PYROPHOSPHATASE/METHYLTRANSFERASE PROTEIN-RELATED"/>
    <property type="match status" value="1"/>
</dbReference>
<dbReference type="InterPro" id="IPR003697">
    <property type="entry name" value="Maf-like"/>
</dbReference>
<keyword evidence="2" id="KW-0378">Hydrolase</keyword>
<dbReference type="Pfam" id="PF02545">
    <property type="entry name" value="Maf"/>
    <property type="match status" value="1"/>
</dbReference>
<gene>
    <name evidence="4" type="ORF">CC78DRAFT_530267</name>
</gene>
<organism evidence="4 5">
    <name type="scientific">Lojkania enalia</name>
    <dbReference type="NCBI Taxonomy" id="147567"/>
    <lineage>
        <taxon>Eukaryota</taxon>
        <taxon>Fungi</taxon>
        <taxon>Dikarya</taxon>
        <taxon>Ascomycota</taxon>
        <taxon>Pezizomycotina</taxon>
        <taxon>Dothideomycetes</taxon>
        <taxon>Pleosporomycetidae</taxon>
        <taxon>Pleosporales</taxon>
        <taxon>Pleosporales incertae sedis</taxon>
        <taxon>Lojkania</taxon>
    </lineage>
</organism>
<reference evidence="5" key="1">
    <citation type="journal article" date="2020" name="Stud. Mycol.">
        <title>101 Dothideomycetes genomes: A test case for predicting lifestyles and emergence of pathogens.</title>
        <authorList>
            <person name="Haridas S."/>
            <person name="Albert R."/>
            <person name="Binder M."/>
            <person name="Bloem J."/>
            <person name="LaButti K."/>
            <person name="Salamov A."/>
            <person name="Andreopoulos B."/>
            <person name="Baker S."/>
            <person name="Barry K."/>
            <person name="Bills G."/>
            <person name="Bluhm B."/>
            <person name="Cannon C."/>
            <person name="Castanera R."/>
            <person name="Culley D."/>
            <person name="Daum C."/>
            <person name="Ezra D."/>
            <person name="Gonzalez J."/>
            <person name="Henrissat B."/>
            <person name="Kuo A."/>
            <person name="Liang C."/>
            <person name="Lipzen A."/>
            <person name="Lutzoni F."/>
            <person name="Magnuson J."/>
            <person name="Mondo S."/>
            <person name="Nolan M."/>
            <person name="Ohm R."/>
            <person name="Pangilinan J."/>
            <person name="Park H.-J."/>
            <person name="Ramirez L."/>
            <person name="Alfaro M."/>
            <person name="Sun H."/>
            <person name="Tritt A."/>
            <person name="Yoshinaga Y."/>
            <person name="Zwiers L.-H."/>
            <person name="Turgeon B."/>
            <person name="Goodwin S."/>
            <person name="Spatafora J."/>
            <person name="Crous P."/>
            <person name="Grigoriev I."/>
        </authorList>
    </citation>
    <scope>NUCLEOTIDE SEQUENCE [LARGE SCALE GENOMIC DNA]</scope>
    <source>
        <strain evidence="5">CBS 304.66</strain>
    </source>
</reference>
<dbReference type="NCBIfam" id="TIGR00172">
    <property type="entry name" value="maf"/>
    <property type="match status" value="1"/>
</dbReference>
<proteinExistence type="inferred from homology"/>
<dbReference type="EMBL" id="ML986587">
    <property type="protein sequence ID" value="KAF2268353.1"/>
    <property type="molecule type" value="Genomic_DNA"/>
</dbReference>
<feature type="region of interest" description="Disordered" evidence="3">
    <location>
        <begin position="1"/>
        <end position="40"/>
    </location>
</feature>
<comment type="cofactor">
    <cofactor evidence="1">
        <name>a divalent metal cation</name>
        <dbReference type="ChEBI" id="CHEBI:60240"/>
    </cofactor>
</comment>
<dbReference type="OrthoDB" id="10267058at2759"/>
<dbReference type="InterPro" id="IPR029001">
    <property type="entry name" value="ITPase-like_fam"/>
</dbReference>
<feature type="compositionally biased region" description="Pro residues" evidence="3">
    <location>
        <begin position="29"/>
        <end position="40"/>
    </location>
</feature>
<sequence>MANYAPLDPPPAYEDSQPHPPSSNRTAPIPSPRGPPLHRPPFPLELPALVSLRGKRVILASASPRRRQLLAQIGLTNLEILPSSFAENLSKTLSPFEYVLQTATEKVLSVYKAEIDNTEKGEPALILAADTIVVSHGGTILEKPRSEVEHIRMLSMLRDEGVHRVYTAVAAMRPLESAMDPGYVLHTHVEETRVRFDPNVTDDLILAYVKTRDGADKAGGYGIQTAGVILIERIEGSYDNVVGLPLGQTIKLIEKVMLAEDEMEDQFAQDEDDLI</sequence>
<evidence type="ECO:0000256" key="3">
    <source>
        <dbReference type="SAM" id="MobiDB-lite"/>
    </source>
</evidence>
<protein>
    <submittedName>
        <fullName evidence="4">Maf/Ham1</fullName>
    </submittedName>
</protein>
<keyword evidence="5" id="KW-1185">Reference proteome</keyword>